<sequence>MTGVFLDFFLDTLNPKRHIVHHLYKMVLRLYDYNGYQTMIQIDMFANITMHHQNT</sequence>
<protein>
    <submittedName>
        <fullName evidence="1">Uncharacterized protein</fullName>
    </submittedName>
</protein>
<accession>A0A6C0K093</accession>
<dbReference type="AlphaFoldDB" id="A0A6C0K093"/>
<name>A0A6C0K093_9ZZZZ</name>
<evidence type="ECO:0000313" key="1">
    <source>
        <dbReference type="EMBL" id="QHU11475.1"/>
    </source>
</evidence>
<reference evidence="1" key="1">
    <citation type="journal article" date="2020" name="Nature">
        <title>Giant virus diversity and host interactions through global metagenomics.</title>
        <authorList>
            <person name="Schulz F."/>
            <person name="Roux S."/>
            <person name="Paez-Espino D."/>
            <person name="Jungbluth S."/>
            <person name="Walsh D.A."/>
            <person name="Denef V.J."/>
            <person name="McMahon K.D."/>
            <person name="Konstantinidis K.T."/>
            <person name="Eloe-Fadrosh E.A."/>
            <person name="Kyrpides N.C."/>
            <person name="Woyke T."/>
        </authorList>
    </citation>
    <scope>NUCLEOTIDE SEQUENCE</scope>
    <source>
        <strain evidence="1">GVMAG-S-1101169-75</strain>
    </source>
</reference>
<proteinExistence type="predicted"/>
<dbReference type="EMBL" id="MN740785">
    <property type="protein sequence ID" value="QHU11475.1"/>
    <property type="molecule type" value="Genomic_DNA"/>
</dbReference>
<organism evidence="1">
    <name type="scientific">viral metagenome</name>
    <dbReference type="NCBI Taxonomy" id="1070528"/>
    <lineage>
        <taxon>unclassified sequences</taxon>
        <taxon>metagenomes</taxon>
        <taxon>organismal metagenomes</taxon>
    </lineage>
</organism>